<organism evidence="2 3">
    <name type="scientific">Zophobas morio</name>
    <dbReference type="NCBI Taxonomy" id="2755281"/>
    <lineage>
        <taxon>Eukaryota</taxon>
        <taxon>Metazoa</taxon>
        <taxon>Ecdysozoa</taxon>
        <taxon>Arthropoda</taxon>
        <taxon>Hexapoda</taxon>
        <taxon>Insecta</taxon>
        <taxon>Pterygota</taxon>
        <taxon>Neoptera</taxon>
        <taxon>Endopterygota</taxon>
        <taxon>Coleoptera</taxon>
        <taxon>Polyphaga</taxon>
        <taxon>Cucujiformia</taxon>
        <taxon>Tenebrionidae</taxon>
        <taxon>Zophobas</taxon>
    </lineage>
</organism>
<evidence type="ECO:0000256" key="1">
    <source>
        <dbReference type="SAM" id="SignalP"/>
    </source>
</evidence>
<feature type="signal peptide" evidence="1">
    <location>
        <begin position="1"/>
        <end position="18"/>
    </location>
</feature>
<name>A0AA38HSD9_9CUCU</name>
<keyword evidence="3" id="KW-1185">Reference proteome</keyword>
<dbReference type="AlphaFoldDB" id="A0AA38HSD9"/>
<keyword evidence="1" id="KW-0732">Signal</keyword>
<dbReference type="EMBL" id="JALNTZ010000010">
    <property type="protein sequence ID" value="KAJ3640169.1"/>
    <property type="molecule type" value="Genomic_DNA"/>
</dbReference>
<proteinExistence type="predicted"/>
<gene>
    <name evidence="2" type="ORF">Zmor_003485</name>
</gene>
<dbReference type="Proteomes" id="UP001168821">
    <property type="component" value="Unassembled WGS sequence"/>
</dbReference>
<feature type="chain" id="PRO_5041243806" evidence="1">
    <location>
        <begin position="19"/>
        <end position="107"/>
    </location>
</feature>
<accession>A0AA38HSD9</accession>
<protein>
    <submittedName>
        <fullName evidence="2">Uncharacterized protein</fullName>
    </submittedName>
</protein>
<evidence type="ECO:0000313" key="3">
    <source>
        <dbReference type="Proteomes" id="UP001168821"/>
    </source>
</evidence>
<reference evidence="2" key="1">
    <citation type="journal article" date="2023" name="G3 (Bethesda)">
        <title>Whole genome assemblies of Zophobas morio and Tenebrio molitor.</title>
        <authorList>
            <person name="Kaur S."/>
            <person name="Stinson S.A."/>
            <person name="diCenzo G.C."/>
        </authorList>
    </citation>
    <scope>NUCLEOTIDE SEQUENCE</scope>
    <source>
        <strain evidence="2">QUZm001</strain>
    </source>
</reference>
<evidence type="ECO:0000313" key="2">
    <source>
        <dbReference type="EMBL" id="KAJ3640169.1"/>
    </source>
</evidence>
<comment type="caution">
    <text evidence="2">The sequence shown here is derived from an EMBL/GenBank/DDBJ whole genome shotgun (WGS) entry which is preliminary data.</text>
</comment>
<sequence>MVPITFLSSNFLMAFLTALRKYSYVKHLKVRETRFSCITKLKQFMALGSSLNSTWTTRHYLMLHGQTDNMFNKNRHFAKTEFAKDNRDRIQMPFIFQYSLRKHSGGS</sequence>